<dbReference type="InterPro" id="IPR011330">
    <property type="entry name" value="Glyco_hydro/deAcase_b/a-brl"/>
</dbReference>
<dbReference type="InterPro" id="IPR002509">
    <property type="entry name" value="NODB_dom"/>
</dbReference>
<feature type="region of interest" description="Disordered" evidence="3">
    <location>
        <begin position="15"/>
        <end position="37"/>
    </location>
</feature>
<dbReference type="GO" id="GO:0046872">
    <property type="term" value="F:metal ion binding"/>
    <property type="evidence" value="ECO:0007669"/>
    <property type="project" value="UniProtKB-KW"/>
</dbReference>
<dbReference type="PROSITE" id="PS51677">
    <property type="entry name" value="NODB"/>
    <property type="match status" value="1"/>
</dbReference>
<comment type="caution">
    <text evidence="5">The sequence shown here is derived from an EMBL/GenBank/DDBJ whole genome shotgun (WGS) entry which is preliminary data.</text>
</comment>
<dbReference type="Pfam" id="PF01522">
    <property type="entry name" value="Polysacc_deac_1"/>
    <property type="match status" value="1"/>
</dbReference>
<dbReference type="SUPFAM" id="SSF88713">
    <property type="entry name" value="Glycoside hydrolase/deacetylase"/>
    <property type="match status" value="1"/>
</dbReference>
<evidence type="ECO:0000259" key="4">
    <source>
        <dbReference type="PROSITE" id="PS51677"/>
    </source>
</evidence>
<keyword evidence="1" id="KW-0479">Metal-binding</keyword>
<evidence type="ECO:0000256" key="2">
    <source>
        <dbReference type="ARBA" id="ARBA00022801"/>
    </source>
</evidence>
<dbReference type="GO" id="GO:0016020">
    <property type="term" value="C:membrane"/>
    <property type="evidence" value="ECO:0007669"/>
    <property type="project" value="TreeGrafter"/>
</dbReference>
<sequence>MALATAALTACAPASGVQGGRSAASPTPAPTPTPVPTELRPGTNHSYAADAYAHSAAEVHAWLVDGDRAPHYPEQRVAFLTFDDGPSSTTTPKDLDILKAEGVPATFFYITGDKALAKVDPAVPRRAMAEGHAVCVHSRSHNYHELYPGRRADAEHIVADHDRAIADLRGVFGDGYAAGCYRYPGGHMSWRGMAPADAALADRGVHWIDWNTMTGDAEPAQRAPHNAGQAARMVPAGLAAAGDPRVAVVLMHDAEGMTLSTDALRTVIHDLRDKGYTFGVIA</sequence>
<evidence type="ECO:0000313" key="5">
    <source>
        <dbReference type="EMBL" id="MPN03294.1"/>
    </source>
</evidence>
<dbReference type="GO" id="GO:0016810">
    <property type="term" value="F:hydrolase activity, acting on carbon-nitrogen (but not peptide) bonds"/>
    <property type="evidence" value="ECO:0007669"/>
    <property type="project" value="InterPro"/>
</dbReference>
<keyword evidence="2" id="KW-0378">Hydrolase</keyword>
<evidence type="ECO:0000256" key="3">
    <source>
        <dbReference type="SAM" id="MobiDB-lite"/>
    </source>
</evidence>
<dbReference type="AlphaFoldDB" id="A0A645ERZ7"/>
<reference evidence="5" key="1">
    <citation type="submission" date="2019-08" db="EMBL/GenBank/DDBJ databases">
        <authorList>
            <person name="Kucharzyk K."/>
            <person name="Murdoch R.W."/>
            <person name="Higgins S."/>
            <person name="Loffler F."/>
        </authorList>
    </citation>
    <scope>NUCLEOTIDE SEQUENCE</scope>
</reference>
<dbReference type="InterPro" id="IPR050248">
    <property type="entry name" value="Polysacc_deacetylase_ArnD"/>
</dbReference>
<dbReference type="EMBL" id="VSSQ01049220">
    <property type="protein sequence ID" value="MPN03294.1"/>
    <property type="molecule type" value="Genomic_DNA"/>
</dbReference>
<organism evidence="5">
    <name type="scientific">bioreactor metagenome</name>
    <dbReference type="NCBI Taxonomy" id="1076179"/>
    <lineage>
        <taxon>unclassified sequences</taxon>
        <taxon>metagenomes</taxon>
        <taxon>ecological metagenomes</taxon>
    </lineage>
</organism>
<gene>
    <name evidence="5" type="ORF">SDC9_150521</name>
</gene>
<dbReference type="PANTHER" id="PTHR10587">
    <property type="entry name" value="GLYCOSYL TRANSFERASE-RELATED"/>
    <property type="match status" value="1"/>
</dbReference>
<name>A0A645ERZ7_9ZZZZ</name>
<evidence type="ECO:0000256" key="1">
    <source>
        <dbReference type="ARBA" id="ARBA00022723"/>
    </source>
</evidence>
<accession>A0A645ERZ7</accession>
<protein>
    <recommendedName>
        <fullName evidence="4">NodB homology domain-containing protein</fullName>
    </recommendedName>
</protein>
<dbReference type="PANTHER" id="PTHR10587:SF133">
    <property type="entry name" value="CHITIN DEACETYLASE 1-RELATED"/>
    <property type="match status" value="1"/>
</dbReference>
<dbReference type="GO" id="GO:0005975">
    <property type="term" value="P:carbohydrate metabolic process"/>
    <property type="evidence" value="ECO:0007669"/>
    <property type="project" value="InterPro"/>
</dbReference>
<dbReference type="Gene3D" id="3.20.20.370">
    <property type="entry name" value="Glycoside hydrolase/deacetylase"/>
    <property type="match status" value="1"/>
</dbReference>
<proteinExistence type="predicted"/>
<feature type="domain" description="NodB homology" evidence="4">
    <location>
        <begin position="76"/>
        <end position="279"/>
    </location>
</feature>